<name>A0A9P5U607_9AGAR</name>
<dbReference type="Proteomes" id="UP000772434">
    <property type="component" value="Unassembled WGS sequence"/>
</dbReference>
<evidence type="ECO:0000256" key="2">
    <source>
        <dbReference type="SAM" id="Phobius"/>
    </source>
</evidence>
<organism evidence="4 5">
    <name type="scientific">Rhodocollybia butyracea</name>
    <dbReference type="NCBI Taxonomy" id="206335"/>
    <lineage>
        <taxon>Eukaryota</taxon>
        <taxon>Fungi</taxon>
        <taxon>Dikarya</taxon>
        <taxon>Basidiomycota</taxon>
        <taxon>Agaricomycotina</taxon>
        <taxon>Agaricomycetes</taxon>
        <taxon>Agaricomycetidae</taxon>
        <taxon>Agaricales</taxon>
        <taxon>Marasmiineae</taxon>
        <taxon>Omphalotaceae</taxon>
        <taxon>Rhodocollybia</taxon>
    </lineage>
</organism>
<keyword evidence="2" id="KW-1133">Transmembrane helix</keyword>
<evidence type="ECO:0000313" key="5">
    <source>
        <dbReference type="Proteomes" id="UP000772434"/>
    </source>
</evidence>
<gene>
    <name evidence="4" type="ORF">BDP27DRAFT_1364993</name>
</gene>
<dbReference type="EMBL" id="JADNRY010000075">
    <property type="protein sequence ID" value="KAF9067292.1"/>
    <property type="molecule type" value="Genomic_DNA"/>
</dbReference>
<reference evidence="4" key="1">
    <citation type="submission" date="2020-11" db="EMBL/GenBank/DDBJ databases">
        <authorList>
            <consortium name="DOE Joint Genome Institute"/>
            <person name="Ahrendt S."/>
            <person name="Riley R."/>
            <person name="Andreopoulos W."/>
            <person name="Labutti K."/>
            <person name="Pangilinan J."/>
            <person name="Ruiz-Duenas F.J."/>
            <person name="Barrasa J.M."/>
            <person name="Sanchez-Garcia M."/>
            <person name="Camarero S."/>
            <person name="Miyauchi S."/>
            <person name="Serrano A."/>
            <person name="Linde D."/>
            <person name="Babiker R."/>
            <person name="Drula E."/>
            <person name="Ayuso-Fernandez I."/>
            <person name="Pacheco R."/>
            <person name="Padilla G."/>
            <person name="Ferreira P."/>
            <person name="Barriuso J."/>
            <person name="Kellner H."/>
            <person name="Castanera R."/>
            <person name="Alfaro M."/>
            <person name="Ramirez L."/>
            <person name="Pisabarro A.G."/>
            <person name="Kuo A."/>
            <person name="Tritt A."/>
            <person name="Lipzen A."/>
            <person name="He G."/>
            <person name="Yan M."/>
            <person name="Ng V."/>
            <person name="Cullen D."/>
            <person name="Martin F."/>
            <person name="Rosso M.-N."/>
            <person name="Henrissat B."/>
            <person name="Hibbett D."/>
            <person name="Martinez A.T."/>
            <person name="Grigoriev I.V."/>
        </authorList>
    </citation>
    <scope>NUCLEOTIDE SEQUENCE</scope>
    <source>
        <strain evidence="4">AH 40177</strain>
    </source>
</reference>
<dbReference type="AlphaFoldDB" id="A0A9P5U607"/>
<feature type="region of interest" description="Disordered" evidence="1">
    <location>
        <begin position="1"/>
        <end position="27"/>
    </location>
</feature>
<evidence type="ECO:0000259" key="3">
    <source>
        <dbReference type="Pfam" id="PF20153"/>
    </source>
</evidence>
<protein>
    <recommendedName>
        <fullName evidence="3">DUF6535 domain-containing protein</fullName>
    </recommendedName>
</protein>
<feature type="transmembrane region" description="Helical" evidence="2">
    <location>
        <begin position="192"/>
        <end position="210"/>
    </location>
</feature>
<dbReference type="InterPro" id="IPR045338">
    <property type="entry name" value="DUF6535"/>
</dbReference>
<accession>A0A9P5U607</accession>
<sequence length="238" mass="25800">MEVLSADAETHQFRMEPTLDDHSKDSASQKYKGFGDYVQQVNSTGQLSYPAAGTLTLAQTIAANGPTKLGYVGGVEHGHSPSSTHVSDTAKHNLSNHIELSAHNGRDRDRDAGDGDDRGNANDYLASVANSRLSVIFILGTLLSVVTGTLLGSFLPPDPAAALKSALLALIQWQHDAPAITKYHATTWADTLWSLSLTLSLSSALLGVLAKQWIRQCCLSPTQRFRIHLFRYTDSEKR</sequence>
<keyword evidence="2" id="KW-0472">Membrane</keyword>
<comment type="caution">
    <text evidence="4">The sequence shown here is derived from an EMBL/GenBank/DDBJ whole genome shotgun (WGS) entry which is preliminary data.</text>
</comment>
<feature type="compositionally biased region" description="Basic and acidic residues" evidence="1">
    <location>
        <begin position="8"/>
        <end position="27"/>
    </location>
</feature>
<keyword evidence="2" id="KW-0812">Transmembrane</keyword>
<proteinExistence type="predicted"/>
<keyword evidence="5" id="KW-1185">Reference proteome</keyword>
<evidence type="ECO:0000313" key="4">
    <source>
        <dbReference type="EMBL" id="KAF9067292.1"/>
    </source>
</evidence>
<feature type="domain" description="DUF6535" evidence="3">
    <location>
        <begin position="128"/>
        <end position="236"/>
    </location>
</feature>
<evidence type="ECO:0000256" key="1">
    <source>
        <dbReference type="SAM" id="MobiDB-lite"/>
    </source>
</evidence>
<dbReference type="Pfam" id="PF20153">
    <property type="entry name" value="DUF6535"/>
    <property type="match status" value="1"/>
</dbReference>
<feature type="transmembrane region" description="Helical" evidence="2">
    <location>
        <begin position="133"/>
        <end position="155"/>
    </location>
</feature>